<proteinExistence type="predicted"/>
<evidence type="ECO:0000313" key="2">
    <source>
        <dbReference type="Proteomes" id="UP000215914"/>
    </source>
</evidence>
<accession>A0A251TFJ9</accession>
<dbReference type="EMBL" id="CM007900">
    <property type="protein sequence ID" value="OTG09412.1"/>
    <property type="molecule type" value="Genomic_DNA"/>
</dbReference>
<sequence length="88" mass="10313">MQQVYQTTLVTKQHGGTLKVIGRVYYPTFPFYPKDLSLPRIPTDCPNHRDACSRDELTFGLLGKIKYLFYQLIKHVLKELPMEISFTY</sequence>
<dbReference type="AlphaFoldDB" id="A0A251TFJ9"/>
<gene>
    <name evidence="1" type="ORF">HannXRQ_Chr11g0352621</name>
</gene>
<dbReference type="Proteomes" id="UP000215914">
    <property type="component" value="Chromosome 11"/>
</dbReference>
<protein>
    <submittedName>
        <fullName evidence="1">Uncharacterized protein</fullName>
    </submittedName>
</protein>
<evidence type="ECO:0000313" key="1">
    <source>
        <dbReference type="EMBL" id="OTG09412.1"/>
    </source>
</evidence>
<organism evidence="1 2">
    <name type="scientific">Helianthus annuus</name>
    <name type="common">Common sunflower</name>
    <dbReference type="NCBI Taxonomy" id="4232"/>
    <lineage>
        <taxon>Eukaryota</taxon>
        <taxon>Viridiplantae</taxon>
        <taxon>Streptophyta</taxon>
        <taxon>Embryophyta</taxon>
        <taxon>Tracheophyta</taxon>
        <taxon>Spermatophyta</taxon>
        <taxon>Magnoliopsida</taxon>
        <taxon>eudicotyledons</taxon>
        <taxon>Gunneridae</taxon>
        <taxon>Pentapetalae</taxon>
        <taxon>asterids</taxon>
        <taxon>campanulids</taxon>
        <taxon>Asterales</taxon>
        <taxon>Asteraceae</taxon>
        <taxon>Asteroideae</taxon>
        <taxon>Heliantheae alliance</taxon>
        <taxon>Heliantheae</taxon>
        <taxon>Helianthus</taxon>
    </lineage>
</organism>
<reference evidence="2" key="1">
    <citation type="journal article" date="2017" name="Nature">
        <title>The sunflower genome provides insights into oil metabolism, flowering and Asterid evolution.</title>
        <authorList>
            <person name="Badouin H."/>
            <person name="Gouzy J."/>
            <person name="Grassa C.J."/>
            <person name="Murat F."/>
            <person name="Staton S.E."/>
            <person name="Cottret L."/>
            <person name="Lelandais-Briere C."/>
            <person name="Owens G.L."/>
            <person name="Carrere S."/>
            <person name="Mayjonade B."/>
            <person name="Legrand L."/>
            <person name="Gill N."/>
            <person name="Kane N.C."/>
            <person name="Bowers J.E."/>
            <person name="Hubner S."/>
            <person name="Bellec A."/>
            <person name="Berard A."/>
            <person name="Berges H."/>
            <person name="Blanchet N."/>
            <person name="Boniface M.C."/>
            <person name="Brunel D."/>
            <person name="Catrice O."/>
            <person name="Chaidir N."/>
            <person name="Claudel C."/>
            <person name="Donnadieu C."/>
            <person name="Faraut T."/>
            <person name="Fievet G."/>
            <person name="Helmstetter N."/>
            <person name="King M."/>
            <person name="Knapp S.J."/>
            <person name="Lai Z."/>
            <person name="Le Paslier M.C."/>
            <person name="Lippi Y."/>
            <person name="Lorenzon L."/>
            <person name="Mandel J.R."/>
            <person name="Marage G."/>
            <person name="Marchand G."/>
            <person name="Marquand E."/>
            <person name="Bret-Mestries E."/>
            <person name="Morien E."/>
            <person name="Nambeesan S."/>
            <person name="Nguyen T."/>
            <person name="Pegot-Espagnet P."/>
            <person name="Pouilly N."/>
            <person name="Raftis F."/>
            <person name="Sallet E."/>
            <person name="Schiex T."/>
            <person name="Thomas J."/>
            <person name="Vandecasteele C."/>
            <person name="Vares D."/>
            <person name="Vear F."/>
            <person name="Vautrin S."/>
            <person name="Crespi M."/>
            <person name="Mangin B."/>
            <person name="Burke J.M."/>
            <person name="Salse J."/>
            <person name="Munos S."/>
            <person name="Vincourt P."/>
            <person name="Rieseberg L.H."/>
            <person name="Langlade N.B."/>
        </authorList>
    </citation>
    <scope>NUCLEOTIDE SEQUENCE [LARGE SCALE GENOMIC DNA]</scope>
    <source>
        <strain evidence="2">cv. SF193</strain>
    </source>
</reference>
<keyword evidence="2" id="KW-1185">Reference proteome</keyword>
<dbReference type="InParanoid" id="A0A251TFJ9"/>
<name>A0A251TFJ9_HELAN</name>